<gene>
    <name evidence="1" type="ORF">D8674_020216</name>
</gene>
<evidence type="ECO:0000313" key="2">
    <source>
        <dbReference type="Proteomes" id="UP000327157"/>
    </source>
</evidence>
<protein>
    <submittedName>
        <fullName evidence="1">Protein TONSOKU</fullName>
    </submittedName>
</protein>
<dbReference type="Proteomes" id="UP000327157">
    <property type="component" value="Chromosome 2"/>
</dbReference>
<keyword evidence="2" id="KW-1185">Reference proteome</keyword>
<reference evidence="1 2" key="3">
    <citation type="submission" date="2019-11" db="EMBL/GenBank/DDBJ databases">
        <title>A de novo genome assembly of a pear dwarfing rootstock.</title>
        <authorList>
            <person name="Wang F."/>
            <person name="Wang J."/>
            <person name="Li S."/>
            <person name="Zhang Y."/>
            <person name="Fang M."/>
            <person name="Ma L."/>
            <person name="Zhao Y."/>
            <person name="Jiang S."/>
        </authorList>
    </citation>
    <scope>NUCLEOTIDE SEQUENCE [LARGE SCALE GENOMIC DNA]</scope>
    <source>
        <strain evidence="1">S2</strain>
        <tissue evidence="1">Leaf</tissue>
    </source>
</reference>
<dbReference type="EMBL" id="SMOL01000157">
    <property type="protein sequence ID" value="KAB2626598.1"/>
    <property type="molecule type" value="Genomic_DNA"/>
</dbReference>
<dbReference type="GO" id="GO:0005634">
    <property type="term" value="C:nucleus"/>
    <property type="evidence" value="ECO:0007669"/>
    <property type="project" value="InterPro"/>
</dbReference>
<dbReference type="PANTHER" id="PTHR47684">
    <property type="entry name" value="PROTEIN TONSOKU"/>
    <property type="match status" value="1"/>
</dbReference>
<accession>A0A5N5HG54</accession>
<dbReference type="AlphaFoldDB" id="A0A5N5HG54"/>
<reference evidence="2" key="2">
    <citation type="submission" date="2019-10" db="EMBL/GenBank/DDBJ databases">
        <title>A de novo genome assembly of a pear dwarfing rootstock.</title>
        <authorList>
            <person name="Wang F."/>
            <person name="Wang J."/>
            <person name="Li S."/>
            <person name="Zhang Y."/>
            <person name="Fang M."/>
            <person name="Ma L."/>
            <person name="Zhao Y."/>
            <person name="Jiang S."/>
        </authorList>
    </citation>
    <scope>NUCLEOTIDE SEQUENCE [LARGE SCALE GENOMIC DNA]</scope>
</reference>
<sequence length="85" mass="9446">MVKVWTQKFNISSIVKQISLLKETFTPIKVCVHVCVCVISDDDVYVSDCGLQDFSLMPLLDALHANKTFAMVDLSHNELGTTNSV</sequence>
<reference evidence="1 2" key="1">
    <citation type="submission" date="2019-09" db="EMBL/GenBank/DDBJ databases">
        <authorList>
            <person name="Ou C."/>
        </authorList>
    </citation>
    <scope>NUCLEOTIDE SEQUENCE [LARGE SCALE GENOMIC DNA]</scope>
    <source>
        <strain evidence="1">S2</strain>
        <tissue evidence="1">Leaf</tissue>
    </source>
</reference>
<dbReference type="PANTHER" id="PTHR47684:SF1">
    <property type="entry name" value="PROTEIN TONSOKU"/>
    <property type="match status" value="1"/>
</dbReference>
<dbReference type="GO" id="GO:0072423">
    <property type="term" value="P:response to DNA damage checkpoint signaling"/>
    <property type="evidence" value="ECO:0007669"/>
    <property type="project" value="InterPro"/>
</dbReference>
<organism evidence="1 2">
    <name type="scientific">Pyrus ussuriensis x Pyrus communis</name>
    <dbReference type="NCBI Taxonomy" id="2448454"/>
    <lineage>
        <taxon>Eukaryota</taxon>
        <taxon>Viridiplantae</taxon>
        <taxon>Streptophyta</taxon>
        <taxon>Embryophyta</taxon>
        <taxon>Tracheophyta</taxon>
        <taxon>Spermatophyta</taxon>
        <taxon>Magnoliopsida</taxon>
        <taxon>eudicotyledons</taxon>
        <taxon>Gunneridae</taxon>
        <taxon>Pentapetalae</taxon>
        <taxon>rosids</taxon>
        <taxon>fabids</taxon>
        <taxon>Rosales</taxon>
        <taxon>Rosaceae</taxon>
        <taxon>Amygdaloideae</taxon>
        <taxon>Maleae</taxon>
        <taxon>Pyrus</taxon>
    </lineage>
</organism>
<proteinExistence type="predicted"/>
<name>A0A5N5HG54_9ROSA</name>
<comment type="caution">
    <text evidence="1">The sequence shown here is derived from an EMBL/GenBank/DDBJ whole genome shotgun (WGS) entry which is preliminary data.</text>
</comment>
<evidence type="ECO:0000313" key="1">
    <source>
        <dbReference type="EMBL" id="KAB2626598.1"/>
    </source>
</evidence>
<dbReference type="InterPro" id="IPR044227">
    <property type="entry name" value="TONSOKU"/>
</dbReference>
<dbReference type="GO" id="GO:0040029">
    <property type="term" value="P:epigenetic regulation of gene expression"/>
    <property type="evidence" value="ECO:0007669"/>
    <property type="project" value="InterPro"/>
</dbReference>
<dbReference type="GO" id="GO:0009933">
    <property type="term" value="P:meristem structural organization"/>
    <property type="evidence" value="ECO:0007669"/>
    <property type="project" value="InterPro"/>
</dbReference>